<feature type="non-terminal residue" evidence="1">
    <location>
        <position position="1"/>
    </location>
</feature>
<keyword evidence="2" id="KW-1185">Reference proteome</keyword>
<name>A0ACD0P8Y3_9BASI</name>
<protein>
    <submittedName>
        <fullName evidence="1">Uncharacterized protein</fullName>
    </submittedName>
</protein>
<evidence type="ECO:0000313" key="2">
    <source>
        <dbReference type="Proteomes" id="UP000245626"/>
    </source>
</evidence>
<proteinExistence type="predicted"/>
<dbReference type="EMBL" id="KZ819683">
    <property type="protein sequence ID" value="PWN54477.1"/>
    <property type="molecule type" value="Genomic_DNA"/>
</dbReference>
<dbReference type="Proteomes" id="UP000245626">
    <property type="component" value="Unassembled WGS sequence"/>
</dbReference>
<accession>A0ACD0P8Y3</accession>
<gene>
    <name evidence="1" type="ORF">IE53DRAFT_308236</name>
</gene>
<organism evidence="1 2">
    <name type="scientific">Violaceomyces palustris</name>
    <dbReference type="NCBI Taxonomy" id="1673888"/>
    <lineage>
        <taxon>Eukaryota</taxon>
        <taxon>Fungi</taxon>
        <taxon>Dikarya</taxon>
        <taxon>Basidiomycota</taxon>
        <taxon>Ustilaginomycotina</taxon>
        <taxon>Ustilaginomycetes</taxon>
        <taxon>Violaceomycetales</taxon>
        <taxon>Violaceomycetaceae</taxon>
        <taxon>Violaceomyces</taxon>
    </lineage>
</organism>
<sequence length="81" mass="9191">VLFTDESSLEVGATDRQIRISRQSGEAYLPKNMLSTFRSSINQQNVQPQDSALFSSLLHQVGWKQVHESVQKALMLKDMQI</sequence>
<evidence type="ECO:0000313" key="1">
    <source>
        <dbReference type="EMBL" id="PWN54477.1"/>
    </source>
</evidence>
<reference evidence="1 2" key="1">
    <citation type="journal article" date="2018" name="Mol. Biol. Evol.">
        <title>Broad Genomic Sampling Reveals a Smut Pathogenic Ancestry of the Fungal Clade Ustilaginomycotina.</title>
        <authorList>
            <person name="Kijpornyongpan T."/>
            <person name="Mondo S.J."/>
            <person name="Barry K."/>
            <person name="Sandor L."/>
            <person name="Lee J."/>
            <person name="Lipzen A."/>
            <person name="Pangilinan J."/>
            <person name="LaButti K."/>
            <person name="Hainaut M."/>
            <person name="Henrissat B."/>
            <person name="Grigoriev I.V."/>
            <person name="Spatafora J.W."/>
            <person name="Aime M.C."/>
        </authorList>
    </citation>
    <scope>NUCLEOTIDE SEQUENCE [LARGE SCALE GENOMIC DNA]</scope>
    <source>
        <strain evidence="1 2">SA 807</strain>
    </source>
</reference>